<dbReference type="PANTHER" id="PTHR11699">
    <property type="entry name" value="ALDEHYDE DEHYDROGENASE-RELATED"/>
    <property type="match status" value="1"/>
</dbReference>
<dbReference type="Gene3D" id="3.40.309.10">
    <property type="entry name" value="Aldehyde Dehydrogenase, Chain A, domain 2"/>
    <property type="match status" value="1"/>
</dbReference>
<evidence type="ECO:0000256" key="3">
    <source>
        <dbReference type="RuleBase" id="RU003345"/>
    </source>
</evidence>
<evidence type="ECO:0000313" key="5">
    <source>
        <dbReference type="EMBL" id="MBP2327683.1"/>
    </source>
</evidence>
<keyword evidence="6" id="KW-1185">Reference proteome</keyword>
<dbReference type="InterPro" id="IPR029510">
    <property type="entry name" value="Ald_DH_CS_GLU"/>
</dbReference>
<name>A0ABS4TUR8_9PSEU</name>
<dbReference type="Pfam" id="PF00171">
    <property type="entry name" value="Aldedh"/>
    <property type="match status" value="1"/>
</dbReference>
<evidence type="ECO:0000313" key="6">
    <source>
        <dbReference type="Proteomes" id="UP001519332"/>
    </source>
</evidence>
<sequence length="489" mass="51845">MPGYEGWLSLAQQLRPAGHHHINGVDEPGQASFTVVSPRDGKVLATVADAGKKEVDLAVAAARRAFDHGPWPRLAPVERGRLLLRLADLIEEHRAELALTISLEMGKPITDAHDIELRAAINTFRWYGQLADKLVDESPRTALDSLALVTREPVGVVGAVVPWNFPLTLASWKVAPALAAGCTVVLKPSEFSPLSALRLGRLATEAGLPPGVFNVVAGDGPTAGRALGLHPDVDVLAFTGSTAVGRHFLHYAADSNLKRVWLELGGKSPNIILPDAPDLDRAAATAAWGIFFNQGEMCTAPSRLLVHTSIASQVTDAVIAAAQALRVGDPLDPSTQMGPLVSEHHLGRVLARIAGAARLRTGGERTLASSGGSFLAPTVFDQVSPDSAIARDEIFGPVLSVLTFDTVDEAIALANATEYGLAAGLWTADLSTAHQVSRALRAGTVWVNCYEEGDLTVPFGGMKQSGNGRDKSAHSLDKYTELKTTWIQL</sequence>
<evidence type="ECO:0000256" key="1">
    <source>
        <dbReference type="ARBA" id="ARBA00023002"/>
    </source>
</evidence>
<evidence type="ECO:0000259" key="4">
    <source>
        <dbReference type="Pfam" id="PF00171"/>
    </source>
</evidence>
<dbReference type="CDD" id="cd07112">
    <property type="entry name" value="ALDH_GABALDH-PuuC"/>
    <property type="match status" value="1"/>
</dbReference>
<dbReference type="EMBL" id="JAGINW010000001">
    <property type="protein sequence ID" value="MBP2327683.1"/>
    <property type="molecule type" value="Genomic_DNA"/>
</dbReference>
<dbReference type="SUPFAM" id="SSF53720">
    <property type="entry name" value="ALDH-like"/>
    <property type="match status" value="1"/>
</dbReference>
<proteinExistence type="inferred from homology"/>
<reference evidence="5 6" key="1">
    <citation type="submission" date="2021-03" db="EMBL/GenBank/DDBJ databases">
        <title>Sequencing the genomes of 1000 actinobacteria strains.</title>
        <authorList>
            <person name="Klenk H.-P."/>
        </authorList>
    </citation>
    <scope>NUCLEOTIDE SEQUENCE [LARGE SCALE GENOMIC DNA]</scope>
    <source>
        <strain evidence="5 6">DSM 46670</strain>
    </source>
</reference>
<dbReference type="RefSeq" id="WP_245378566.1">
    <property type="nucleotide sequence ID" value="NZ_JAGINW010000001.1"/>
</dbReference>
<dbReference type="InterPro" id="IPR016160">
    <property type="entry name" value="Ald_DH_CS_CYS"/>
</dbReference>
<protein>
    <submittedName>
        <fullName evidence="5">Gamma-glutamyl-gamma-aminobutyraldehyde dehydrogenase</fullName>
        <ecNumber evidence="5">1.2.1.-</ecNumber>
    </submittedName>
</protein>
<dbReference type="Gene3D" id="3.40.605.10">
    <property type="entry name" value="Aldehyde Dehydrogenase, Chain A, domain 1"/>
    <property type="match status" value="1"/>
</dbReference>
<dbReference type="InterPro" id="IPR015590">
    <property type="entry name" value="Aldehyde_DH_dom"/>
</dbReference>
<evidence type="ECO:0000256" key="2">
    <source>
        <dbReference type="PROSITE-ProRule" id="PRU10007"/>
    </source>
</evidence>
<feature type="active site" evidence="2">
    <location>
        <position position="263"/>
    </location>
</feature>
<dbReference type="EC" id="1.2.1.-" evidence="5"/>
<dbReference type="PROSITE" id="PS00070">
    <property type="entry name" value="ALDEHYDE_DEHYDR_CYS"/>
    <property type="match status" value="1"/>
</dbReference>
<dbReference type="Proteomes" id="UP001519332">
    <property type="component" value="Unassembled WGS sequence"/>
</dbReference>
<dbReference type="InterPro" id="IPR016161">
    <property type="entry name" value="Ald_DH/histidinol_DH"/>
</dbReference>
<keyword evidence="1 3" id="KW-0560">Oxidoreductase</keyword>
<feature type="domain" description="Aldehyde dehydrogenase" evidence="4">
    <location>
        <begin position="31"/>
        <end position="484"/>
    </location>
</feature>
<dbReference type="InterPro" id="IPR016163">
    <property type="entry name" value="Ald_DH_C"/>
</dbReference>
<dbReference type="GO" id="GO:0016491">
    <property type="term" value="F:oxidoreductase activity"/>
    <property type="evidence" value="ECO:0007669"/>
    <property type="project" value="UniProtKB-KW"/>
</dbReference>
<dbReference type="InterPro" id="IPR016162">
    <property type="entry name" value="Ald_DH_N"/>
</dbReference>
<gene>
    <name evidence="5" type="ORF">JOF56_008068</name>
</gene>
<dbReference type="PROSITE" id="PS00687">
    <property type="entry name" value="ALDEHYDE_DEHYDR_GLU"/>
    <property type="match status" value="1"/>
</dbReference>
<comment type="similarity">
    <text evidence="3">Belongs to the aldehyde dehydrogenase family.</text>
</comment>
<organism evidence="5 6">
    <name type="scientific">Kibdelosporangium banguiense</name>
    <dbReference type="NCBI Taxonomy" id="1365924"/>
    <lineage>
        <taxon>Bacteria</taxon>
        <taxon>Bacillati</taxon>
        <taxon>Actinomycetota</taxon>
        <taxon>Actinomycetes</taxon>
        <taxon>Pseudonocardiales</taxon>
        <taxon>Pseudonocardiaceae</taxon>
        <taxon>Kibdelosporangium</taxon>
    </lineage>
</organism>
<comment type="caution">
    <text evidence="5">The sequence shown here is derived from an EMBL/GenBank/DDBJ whole genome shotgun (WGS) entry which is preliminary data.</text>
</comment>
<accession>A0ABS4TUR8</accession>